<dbReference type="SUPFAM" id="SSF55874">
    <property type="entry name" value="ATPase domain of HSP90 chaperone/DNA topoisomerase II/histidine kinase"/>
    <property type="match status" value="1"/>
</dbReference>
<evidence type="ECO:0000313" key="4">
    <source>
        <dbReference type="EMBL" id="GGH91757.1"/>
    </source>
</evidence>
<comment type="caution">
    <text evidence="4">The sequence shown here is derived from an EMBL/GenBank/DDBJ whole genome shotgun (WGS) entry which is preliminary data.</text>
</comment>
<dbReference type="InterPro" id="IPR004358">
    <property type="entry name" value="Sig_transdc_His_kin-like_C"/>
</dbReference>
<dbReference type="EMBL" id="BMGY01000087">
    <property type="protein sequence ID" value="GGH91757.1"/>
    <property type="molecule type" value="Genomic_DNA"/>
</dbReference>
<dbReference type="PROSITE" id="PS50109">
    <property type="entry name" value="HIS_KIN"/>
    <property type="match status" value="1"/>
</dbReference>
<dbReference type="InterPro" id="IPR036890">
    <property type="entry name" value="HATPase_C_sf"/>
</dbReference>
<sequence>MRGMLEHSHQRTGERPPVDVNALCEEYLRLAYQGLRAKDKTFNAALETDFAPALPPVEAAGADLGRLLLNLFGNAFYAVQKRQQTGELGYAPTVRMTMQQAGGQVEIRVADNGTGIPAAVREKIFQPFFTTKPTGEGTGLGLSLSHDIIAQGHGGSLAVESREGAGTTFSVALPLNGAAYQRAS</sequence>
<reference evidence="5" key="1">
    <citation type="journal article" date="2019" name="Int. J. Syst. Evol. Microbiol.">
        <title>The Global Catalogue of Microorganisms (GCM) 10K type strain sequencing project: providing services to taxonomists for standard genome sequencing and annotation.</title>
        <authorList>
            <consortium name="The Broad Institute Genomics Platform"/>
            <consortium name="The Broad Institute Genome Sequencing Center for Infectious Disease"/>
            <person name="Wu L."/>
            <person name="Ma J."/>
        </authorList>
    </citation>
    <scope>NUCLEOTIDE SEQUENCE [LARGE SCALE GENOMIC DNA]</scope>
    <source>
        <strain evidence="5">CGMCC 1.14966</strain>
    </source>
</reference>
<dbReference type="Pfam" id="PF02518">
    <property type="entry name" value="HATPase_c"/>
    <property type="match status" value="1"/>
</dbReference>
<evidence type="ECO:0000256" key="2">
    <source>
        <dbReference type="ARBA" id="ARBA00012438"/>
    </source>
</evidence>
<organism evidence="4 5">
    <name type="scientific">Hymenobacter frigidus</name>
    <dbReference type="NCBI Taxonomy" id="1524095"/>
    <lineage>
        <taxon>Bacteria</taxon>
        <taxon>Pseudomonadati</taxon>
        <taxon>Bacteroidota</taxon>
        <taxon>Cytophagia</taxon>
        <taxon>Cytophagales</taxon>
        <taxon>Hymenobacteraceae</taxon>
        <taxon>Hymenobacter</taxon>
    </lineage>
</organism>
<feature type="domain" description="Histidine kinase" evidence="3">
    <location>
        <begin position="1"/>
        <end position="177"/>
    </location>
</feature>
<dbReference type="InterPro" id="IPR005467">
    <property type="entry name" value="His_kinase_dom"/>
</dbReference>
<evidence type="ECO:0000313" key="5">
    <source>
        <dbReference type="Proteomes" id="UP000637774"/>
    </source>
</evidence>
<dbReference type="InterPro" id="IPR003594">
    <property type="entry name" value="HATPase_dom"/>
</dbReference>
<gene>
    <name evidence="4" type="ORF">GCM10011495_40560</name>
</gene>
<keyword evidence="5" id="KW-1185">Reference proteome</keyword>
<name>A0ABQ2AI13_9BACT</name>
<dbReference type="PRINTS" id="PR00344">
    <property type="entry name" value="BCTRLSENSOR"/>
</dbReference>
<dbReference type="PANTHER" id="PTHR43065:SF42">
    <property type="entry name" value="TWO-COMPONENT SENSOR PPRA"/>
    <property type="match status" value="1"/>
</dbReference>
<evidence type="ECO:0000259" key="3">
    <source>
        <dbReference type="PROSITE" id="PS50109"/>
    </source>
</evidence>
<dbReference type="EC" id="2.7.13.3" evidence="2"/>
<accession>A0ABQ2AI13</accession>
<dbReference type="Gene3D" id="3.30.565.10">
    <property type="entry name" value="Histidine kinase-like ATPase, C-terminal domain"/>
    <property type="match status" value="1"/>
</dbReference>
<protein>
    <recommendedName>
        <fullName evidence="2">histidine kinase</fullName>
        <ecNumber evidence="2">2.7.13.3</ecNumber>
    </recommendedName>
</protein>
<dbReference type="SMART" id="SM00387">
    <property type="entry name" value="HATPase_c"/>
    <property type="match status" value="1"/>
</dbReference>
<dbReference type="Proteomes" id="UP000637774">
    <property type="component" value="Unassembled WGS sequence"/>
</dbReference>
<proteinExistence type="predicted"/>
<comment type="catalytic activity">
    <reaction evidence="1">
        <text>ATP + protein L-histidine = ADP + protein N-phospho-L-histidine.</text>
        <dbReference type="EC" id="2.7.13.3"/>
    </reaction>
</comment>
<dbReference type="PANTHER" id="PTHR43065">
    <property type="entry name" value="SENSOR HISTIDINE KINASE"/>
    <property type="match status" value="1"/>
</dbReference>
<evidence type="ECO:0000256" key="1">
    <source>
        <dbReference type="ARBA" id="ARBA00000085"/>
    </source>
</evidence>